<feature type="coiled-coil region" evidence="5">
    <location>
        <begin position="367"/>
        <end position="397"/>
    </location>
</feature>
<dbReference type="GO" id="GO:0005351">
    <property type="term" value="F:carbohydrate:proton symporter activity"/>
    <property type="evidence" value="ECO:0007669"/>
    <property type="project" value="TreeGrafter"/>
</dbReference>
<dbReference type="InterPro" id="IPR036259">
    <property type="entry name" value="MFS_trans_sf"/>
</dbReference>
<feature type="transmembrane region" description="Helical" evidence="7">
    <location>
        <begin position="85"/>
        <end position="102"/>
    </location>
</feature>
<dbReference type="Pfam" id="PF00083">
    <property type="entry name" value="Sugar_tr"/>
    <property type="match status" value="1"/>
</dbReference>
<sequence>MSTILFIDRIGRRWPLILGNLTCSVCFIVTAVVIAKFYEVDASVQHSLLWLFLVFGWIFQYAFSFTAGSLSWVIPSEVFDTKTRAHGVAIGCLVSFAFNTLIGQITGPAIASSGWRYFLLFVGRHLEGMNRLFNETGWFIPGSSPPSSDPELTMQRHVIEEKQPEMFMEQRVEHSDFMPEMSWLTPKRRRTTGNLKTIPNGQVKIGRSIAEGDEQAEQGGLPNRTKGMDRPPATPRPVSQPNASNGAQTGDGNLFYAYARQGNDLHSRYLLTFASAAFANEWWLLVQAHFPDCTRPGPQLFSFKTTDLLAKAWKHAAFEHLKSKWMYIAFSDTSAHGLGGAAQGIIPVQDAQRNMLGGGAPASPDFRRHMKQEARILRNEKSQLEEHFDKMMEAVERNTESVKKLAEGRESADHGGAQRGYFDTSELAGHFGRITDLLARNQEYMETMSKRQFENEKKLRAILEETAARRETERLDLTHLTSHLDRIQHMMEKSAEAKSDMVKRDSEDHLDLSPLASRLDGIQQAMERNSMLLEDFLDNRDESPTSSYPQKIDLSGLADHLGVVYAAVEKQSENLQTLVDLATTESERAHENTDTFQQILEAQRATRNAVEQNGGEIDFTPMAEQLDAMTEVTAENTEHIRSLVDATLRRSEYTSPNQLPGIDFSPMTDRLDRVHASLEKTNDYFQTQVQTPGSGSEKFLLSALSSHLSKVQAVVESNANAVKVLREQRPSSQDGSAVELREMNENIKTLSRSLAPRSHTSEPRSKADTDALEKRLEATNSQVRELMTGQREIVSVLRELSTAISAQNKGACDHLVIPPPRKVGKKLVGFVYDAKEGAR</sequence>
<keyword evidence="4 7" id="KW-0472">Membrane</keyword>
<dbReference type="PANTHER" id="PTHR48022:SF37">
    <property type="entry name" value="MAJOR FACILITATOR SUPERFAMILY (MFS) PROFILE DOMAIN-CONTAINING PROTEIN-RELATED"/>
    <property type="match status" value="1"/>
</dbReference>
<organism evidence="8 9">
    <name type="scientific">Pseudocercospora fuligena</name>
    <dbReference type="NCBI Taxonomy" id="685502"/>
    <lineage>
        <taxon>Eukaryota</taxon>
        <taxon>Fungi</taxon>
        <taxon>Dikarya</taxon>
        <taxon>Ascomycota</taxon>
        <taxon>Pezizomycotina</taxon>
        <taxon>Dothideomycetes</taxon>
        <taxon>Dothideomycetidae</taxon>
        <taxon>Mycosphaerellales</taxon>
        <taxon>Mycosphaerellaceae</taxon>
        <taxon>Pseudocercospora</taxon>
    </lineage>
</organism>
<evidence type="ECO:0000313" key="9">
    <source>
        <dbReference type="Proteomes" id="UP000660729"/>
    </source>
</evidence>
<feature type="transmembrane region" description="Helical" evidence="7">
    <location>
        <begin position="50"/>
        <end position="73"/>
    </location>
</feature>
<feature type="compositionally biased region" description="Basic and acidic residues" evidence="6">
    <location>
        <begin position="759"/>
        <end position="771"/>
    </location>
</feature>
<evidence type="ECO:0000256" key="1">
    <source>
        <dbReference type="ARBA" id="ARBA00004141"/>
    </source>
</evidence>
<evidence type="ECO:0000256" key="2">
    <source>
        <dbReference type="ARBA" id="ARBA00022692"/>
    </source>
</evidence>
<dbReference type="InterPro" id="IPR005829">
    <property type="entry name" value="Sugar_transporter_CS"/>
</dbReference>
<feature type="region of interest" description="Disordered" evidence="6">
    <location>
        <begin position="749"/>
        <end position="771"/>
    </location>
</feature>
<keyword evidence="3 7" id="KW-1133">Transmembrane helix</keyword>
<comment type="caution">
    <text evidence="8">The sequence shown here is derived from an EMBL/GenBank/DDBJ whole genome shotgun (WGS) entry which is preliminary data.</text>
</comment>
<feature type="compositionally biased region" description="Polar residues" evidence="6">
    <location>
        <begin position="237"/>
        <end position="248"/>
    </location>
</feature>
<evidence type="ECO:0000256" key="5">
    <source>
        <dbReference type="SAM" id="Coils"/>
    </source>
</evidence>
<dbReference type="EMBL" id="JABCIY010000018">
    <property type="protein sequence ID" value="KAF7197252.1"/>
    <property type="molecule type" value="Genomic_DNA"/>
</dbReference>
<dbReference type="Proteomes" id="UP000660729">
    <property type="component" value="Unassembled WGS sequence"/>
</dbReference>
<evidence type="ECO:0000256" key="7">
    <source>
        <dbReference type="SAM" id="Phobius"/>
    </source>
</evidence>
<evidence type="ECO:0000256" key="6">
    <source>
        <dbReference type="SAM" id="MobiDB-lite"/>
    </source>
</evidence>
<keyword evidence="8" id="KW-0813">Transport</keyword>
<protein>
    <submittedName>
        <fullName evidence="8">Sugar transport protein 7</fullName>
    </submittedName>
</protein>
<keyword evidence="9" id="KW-1185">Reference proteome</keyword>
<keyword evidence="2 7" id="KW-0812">Transmembrane</keyword>
<feature type="region of interest" description="Disordered" evidence="6">
    <location>
        <begin position="206"/>
        <end position="248"/>
    </location>
</feature>
<dbReference type="PROSITE" id="PS00216">
    <property type="entry name" value="SUGAR_TRANSPORT_1"/>
    <property type="match status" value="1"/>
</dbReference>
<keyword evidence="8" id="KW-0762">Sugar transport</keyword>
<gene>
    <name evidence="8" type="ORF">HII31_01407</name>
</gene>
<dbReference type="PANTHER" id="PTHR48022">
    <property type="entry name" value="PLASTIDIC GLUCOSE TRANSPORTER 4"/>
    <property type="match status" value="1"/>
</dbReference>
<reference evidence="8" key="1">
    <citation type="submission" date="2020-04" db="EMBL/GenBank/DDBJ databases">
        <title>Draft genome resource of the tomato pathogen Pseudocercospora fuligena.</title>
        <authorList>
            <person name="Zaccaron A."/>
        </authorList>
    </citation>
    <scope>NUCLEOTIDE SEQUENCE</scope>
    <source>
        <strain evidence="8">PF001</strain>
    </source>
</reference>
<dbReference type="AlphaFoldDB" id="A0A8H6RTU8"/>
<dbReference type="OrthoDB" id="5364171at2759"/>
<dbReference type="SUPFAM" id="SSF103473">
    <property type="entry name" value="MFS general substrate transporter"/>
    <property type="match status" value="1"/>
</dbReference>
<feature type="transmembrane region" description="Helical" evidence="7">
    <location>
        <begin position="16"/>
        <end position="38"/>
    </location>
</feature>
<evidence type="ECO:0000256" key="3">
    <source>
        <dbReference type="ARBA" id="ARBA00022989"/>
    </source>
</evidence>
<name>A0A8H6RTU8_9PEZI</name>
<dbReference type="Gene3D" id="1.20.1250.20">
    <property type="entry name" value="MFS general substrate transporter like domains"/>
    <property type="match status" value="1"/>
</dbReference>
<proteinExistence type="predicted"/>
<dbReference type="InterPro" id="IPR005828">
    <property type="entry name" value="MFS_sugar_transport-like"/>
</dbReference>
<dbReference type="GO" id="GO:0016020">
    <property type="term" value="C:membrane"/>
    <property type="evidence" value="ECO:0007669"/>
    <property type="project" value="UniProtKB-SubCell"/>
</dbReference>
<evidence type="ECO:0000256" key="4">
    <source>
        <dbReference type="ARBA" id="ARBA00023136"/>
    </source>
</evidence>
<keyword evidence="5" id="KW-0175">Coiled coil</keyword>
<comment type="subcellular location">
    <subcellularLocation>
        <location evidence="1">Membrane</location>
        <topology evidence="1">Multi-pass membrane protein</topology>
    </subcellularLocation>
</comment>
<evidence type="ECO:0000313" key="8">
    <source>
        <dbReference type="EMBL" id="KAF7197252.1"/>
    </source>
</evidence>
<dbReference type="InterPro" id="IPR050360">
    <property type="entry name" value="MFS_Sugar_Transporters"/>
</dbReference>
<accession>A0A8H6RTU8</accession>